<sequence>MLAGVLLASCQQKTVSQNEAGLDYKDASLDVEQRVQDLLSRMTLEEKVAQMCQFVGLEHMRQAEKNLTKDELAQSDAQGFYPGLHSSDVEKMVDEGKIGSFLHVLDIEEANYLQKLAAQSRLGIPLLIGIDAIHGTALVNGATVYPTPIGLASTWDTTLVKRLSVETAREVRAAGSTWTFTPNVDVARDARWGRVGETFGEDPFLVSKMGVAMIQGLQNSNDPEKMNVLACAKHLIAGSQSVNGLNGAPTDLSERTIREVFLPPYKAAVDAGVFSVMTAHNELNGIPCHADKWMMEEVMRKELGFEGFVVSDWMDIERLHTRHLVAENQKEACYQTVMAGMDMHMHGPGFLENVVELVKEGRIPESRIEESARRILTAKFKLGLFENPFVDPEVKEKVLFNANHQNTSLEAARKSLVLLKNEKELLPLKGQGKRIFVTGSNANNQTVLGDWSHQQPDENVTTILEGIKEVAPVNCNIDFLDVGINPRNLTEQHIKQAADKAEKADYAVVVVGSNSFRWDWNEKTAGENSARSSLELFGLQRELVKAIYNTGTPTIVVLINGRPLAIDWIAENVPSVVEAWEPGSMGGLAMGELLFGQINPSAKLPVSIPRTVGQQLSIYNHKPTHYFHKYVDDETGPLFHFGYGLSYTKFNYESIQLSQPSLRAGEKLKVKVVVSNVGDRDGDEVVQLYLKDKYASVTRPVKELKAFRRIALKRGESRQVTFTITPEMMKFLGPDMTPVVEKGEFLVMVGSSSRDKDLLTIPFILK</sequence>
<comment type="similarity">
    <text evidence="2 7">Belongs to the glycosyl hydrolase 3 family.</text>
</comment>
<keyword evidence="6 7" id="KW-0326">Glycosidase</keyword>
<dbReference type="Pfam" id="PF01915">
    <property type="entry name" value="Glyco_hydro_3_C"/>
    <property type="match status" value="1"/>
</dbReference>
<proteinExistence type="inferred from homology"/>
<dbReference type="InterPro" id="IPR036962">
    <property type="entry name" value="Glyco_hydro_3_N_sf"/>
</dbReference>
<evidence type="ECO:0000256" key="5">
    <source>
        <dbReference type="ARBA" id="ARBA00022801"/>
    </source>
</evidence>
<dbReference type="InterPro" id="IPR017853">
    <property type="entry name" value="GH"/>
</dbReference>
<dbReference type="SUPFAM" id="SSF52279">
    <property type="entry name" value="Beta-D-glucan exohydrolase, C-terminal domain"/>
    <property type="match status" value="1"/>
</dbReference>
<feature type="domain" description="Fibronectin type III-like" evidence="8">
    <location>
        <begin position="684"/>
        <end position="753"/>
    </location>
</feature>
<comment type="caution">
    <text evidence="9">The sequence shown here is derived from an EMBL/GenBank/DDBJ whole genome shotgun (WGS) entry which is preliminary data.</text>
</comment>
<accession>A0A2U2B477</accession>
<protein>
    <recommendedName>
        <fullName evidence="3">beta-glucosidase</fullName>
        <ecNumber evidence="3">3.2.1.21</ecNumber>
    </recommendedName>
</protein>
<dbReference type="EC" id="3.2.1.21" evidence="3"/>
<gene>
    <name evidence="9" type="ORF">DDZ16_18680</name>
</gene>
<name>A0A2U2B477_9BACT</name>
<keyword evidence="10" id="KW-1185">Reference proteome</keyword>
<evidence type="ECO:0000259" key="8">
    <source>
        <dbReference type="SMART" id="SM01217"/>
    </source>
</evidence>
<evidence type="ECO:0000256" key="4">
    <source>
        <dbReference type="ARBA" id="ARBA00022729"/>
    </source>
</evidence>
<dbReference type="FunFam" id="2.60.40.10:FF:000495">
    <property type="entry name" value="Periplasmic beta-glucosidase"/>
    <property type="match status" value="1"/>
</dbReference>
<dbReference type="SMART" id="SM01217">
    <property type="entry name" value="Fn3_like"/>
    <property type="match status" value="1"/>
</dbReference>
<dbReference type="AlphaFoldDB" id="A0A2U2B477"/>
<dbReference type="PANTHER" id="PTHR30620:SF16">
    <property type="entry name" value="LYSOSOMAL BETA GLUCOSIDASE"/>
    <property type="match status" value="1"/>
</dbReference>
<dbReference type="GO" id="GO:0008422">
    <property type="term" value="F:beta-glucosidase activity"/>
    <property type="evidence" value="ECO:0007669"/>
    <property type="project" value="UniProtKB-EC"/>
</dbReference>
<keyword evidence="5 7" id="KW-0378">Hydrolase</keyword>
<evidence type="ECO:0000256" key="7">
    <source>
        <dbReference type="RuleBase" id="RU361161"/>
    </source>
</evidence>
<dbReference type="Pfam" id="PF14310">
    <property type="entry name" value="Fn3-like"/>
    <property type="match status" value="1"/>
</dbReference>
<keyword evidence="4" id="KW-0732">Signal</keyword>
<comment type="catalytic activity">
    <reaction evidence="1">
        <text>Hydrolysis of terminal, non-reducing beta-D-glucosyl residues with release of beta-D-glucose.</text>
        <dbReference type="EC" id="3.2.1.21"/>
    </reaction>
</comment>
<dbReference type="Pfam" id="PF00933">
    <property type="entry name" value="Glyco_hydro_3"/>
    <property type="match status" value="1"/>
</dbReference>
<organism evidence="9 10">
    <name type="scientific">Marinilabilia rubra</name>
    <dbReference type="NCBI Taxonomy" id="2162893"/>
    <lineage>
        <taxon>Bacteria</taxon>
        <taxon>Pseudomonadati</taxon>
        <taxon>Bacteroidota</taxon>
        <taxon>Bacteroidia</taxon>
        <taxon>Marinilabiliales</taxon>
        <taxon>Marinilabiliaceae</taxon>
        <taxon>Marinilabilia</taxon>
    </lineage>
</organism>
<dbReference type="InterPro" id="IPR026891">
    <property type="entry name" value="Fn3-like"/>
</dbReference>
<dbReference type="InterPro" id="IPR002772">
    <property type="entry name" value="Glyco_hydro_3_C"/>
</dbReference>
<evidence type="ECO:0000256" key="3">
    <source>
        <dbReference type="ARBA" id="ARBA00012744"/>
    </source>
</evidence>
<dbReference type="Gene3D" id="2.60.40.10">
    <property type="entry name" value="Immunoglobulins"/>
    <property type="match status" value="1"/>
</dbReference>
<dbReference type="InterPro" id="IPR001764">
    <property type="entry name" value="Glyco_hydro_3_N"/>
</dbReference>
<dbReference type="OrthoDB" id="9805821at2"/>
<dbReference type="InterPro" id="IPR051915">
    <property type="entry name" value="Cellulose_Degrad_GH3"/>
</dbReference>
<dbReference type="EMBL" id="QEWP01000024">
    <property type="protein sequence ID" value="PWD97844.1"/>
    <property type="molecule type" value="Genomic_DNA"/>
</dbReference>
<reference evidence="9 10" key="1">
    <citation type="submission" date="2018-05" db="EMBL/GenBank/DDBJ databases">
        <title>Marinilabilia rubrum sp. nov., isolated from saltern sediment.</title>
        <authorList>
            <person name="Zhang R."/>
        </authorList>
    </citation>
    <scope>NUCLEOTIDE SEQUENCE [LARGE SCALE GENOMIC DNA]</scope>
    <source>
        <strain evidence="9 10">WTE16</strain>
    </source>
</reference>
<dbReference type="Gene3D" id="3.20.20.300">
    <property type="entry name" value="Glycoside hydrolase, family 3, N-terminal domain"/>
    <property type="match status" value="1"/>
</dbReference>
<dbReference type="InterPro" id="IPR036881">
    <property type="entry name" value="Glyco_hydro_3_C_sf"/>
</dbReference>
<evidence type="ECO:0000313" key="10">
    <source>
        <dbReference type="Proteomes" id="UP000244956"/>
    </source>
</evidence>
<dbReference type="InterPro" id="IPR019800">
    <property type="entry name" value="Glyco_hydro_3_AS"/>
</dbReference>
<dbReference type="GO" id="GO:0009251">
    <property type="term" value="P:glucan catabolic process"/>
    <property type="evidence" value="ECO:0007669"/>
    <property type="project" value="TreeGrafter"/>
</dbReference>
<dbReference type="PANTHER" id="PTHR30620">
    <property type="entry name" value="PERIPLASMIC BETA-GLUCOSIDASE-RELATED"/>
    <property type="match status" value="1"/>
</dbReference>
<dbReference type="InterPro" id="IPR013783">
    <property type="entry name" value="Ig-like_fold"/>
</dbReference>
<dbReference type="Gene3D" id="3.40.50.1700">
    <property type="entry name" value="Glycoside hydrolase family 3 C-terminal domain"/>
    <property type="match status" value="1"/>
</dbReference>
<evidence type="ECO:0000256" key="2">
    <source>
        <dbReference type="ARBA" id="ARBA00005336"/>
    </source>
</evidence>
<dbReference type="PRINTS" id="PR00133">
    <property type="entry name" value="GLHYDRLASE3"/>
</dbReference>
<dbReference type="PROSITE" id="PS00775">
    <property type="entry name" value="GLYCOSYL_HYDROL_F3"/>
    <property type="match status" value="1"/>
</dbReference>
<evidence type="ECO:0000313" key="9">
    <source>
        <dbReference type="EMBL" id="PWD97844.1"/>
    </source>
</evidence>
<dbReference type="Proteomes" id="UP000244956">
    <property type="component" value="Unassembled WGS sequence"/>
</dbReference>
<evidence type="ECO:0000256" key="1">
    <source>
        <dbReference type="ARBA" id="ARBA00000448"/>
    </source>
</evidence>
<evidence type="ECO:0000256" key="6">
    <source>
        <dbReference type="ARBA" id="ARBA00023295"/>
    </source>
</evidence>
<dbReference type="SUPFAM" id="SSF51445">
    <property type="entry name" value="(Trans)glycosidases"/>
    <property type="match status" value="1"/>
</dbReference>